<dbReference type="Proteomes" id="UP000030341">
    <property type="component" value="Chromosome 2"/>
</dbReference>
<dbReference type="InterPro" id="IPR032698">
    <property type="entry name" value="SirB1_N"/>
</dbReference>
<dbReference type="OrthoDB" id="232498at2"/>
<dbReference type="AlphaFoldDB" id="A0A0A7ELM9"/>
<dbReference type="InterPro" id="IPR011990">
    <property type="entry name" value="TPR-like_helical_dom_sf"/>
</dbReference>
<name>A0A0A7ELM9_9GAMM</name>
<proteinExistence type="inferred from homology"/>
<dbReference type="HOGENOM" id="CLU_063810_0_0_6"/>
<dbReference type="KEGG" id="pseo:OM33_18000"/>
<feature type="domain" description="Protein SirB1 N-terminal" evidence="2">
    <location>
        <begin position="36"/>
        <end position="150"/>
    </location>
</feature>
<dbReference type="RefSeq" id="WP_040135649.1">
    <property type="nucleotide sequence ID" value="NZ_CP009889.1"/>
</dbReference>
<keyword evidence="4" id="KW-1185">Reference proteome</keyword>
<dbReference type="STRING" id="1348114.OM33_18000"/>
<evidence type="ECO:0000256" key="1">
    <source>
        <dbReference type="ARBA" id="ARBA00007100"/>
    </source>
</evidence>
<gene>
    <name evidence="3" type="ORF">OM33_18000</name>
</gene>
<evidence type="ECO:0000313" key="4">
    <source>
        <dbReference type="Proteomes" id="UP000030341"/>
    </source>
</evidence>
<dbReference type="Pfam" id="PF13369">
    <property type="entry name" value="Transglut_core2"/>
    <property type="match status" value="1"/>
</dbReference>
<evidence type="ECO:0000259" key="2">
    <source>
        <dbReference type="Pfam" id="PF13369"/>
    </source>
</evidence>
<dbReference type="Gene3D" id="1.25.40.10">
    <property type="entry name" value="Tetratricopeptide repeat domain"/>
    <property type="match status" value="1"/>
</dbReference>
<accession>A0A0A7ELM9</accession>
<organism evidence="3 4">
    <name type="scientific">Pseudoalteromonas piratica</name>
    <dbReference type="NCBI Taxonomy" id="1348114"/>
    <lineage>
        <taxon>Bacteria</taxon>
        <taxon>Pseudomonadati</taxon>
        <taxon>Pseudomonadota</taxon>
        <taxon>Gammaproteobacteria</taxon>
        <taxon>Alteromonadales</taxon>
        <taxon>Pseudoalteromonadaceae</taxon>
        <taxon>Pseudoalteromonas</taxon>
    </lineage>
</organism>
<dbReference type="SUPFAM" id="SSF48452">
    <property type="entry name" value="TPR-like"/>
    <property type="match status" value="1"/>
</dbReference>
<evidence type="ECO:0000313" key="3">
    <source>
        <dbReference type="EMBL" id="AIY66976.1"/>
    </source>
</evidence>
<dbReference type="eggNOG" id="COG2912">
    <property type="taxonomic scope" value="Bacteria"/>
</dbReference>
<sequence length="264" mass="30528">MFDISEEEYTSAIEAPVFTCLNHESTWLNQIDLIACKEKLSELVMMAVKTQKSENTTEQNLNALLDSFYSEWAFSGTSQKVPMSLLNSVAYTLNYRTGSTISLGMILTYVMEQLGFDVEMLVFENDIQVLLEISQGEGFLIDPCSGSQRWYIKPENDSENSLDNAFQQLFEEDVEKLFLAHQKWAFISEKRYGEAFKCVEKLMHLTDGDPYELRDRGYLLQNLNCDELAKKDFEKFIEECPDDPSIELLQSQIEEMDKHLRTIH</sequence>
<comment type="similarity">
    <text evidence="1">Belongs to the UPF0162 family.</text>
</comment>
<dbReference type="EMBL" id="CP009889">
    <property type="protein sequence ID" value="AIY66976.1"/>
    <property type="molecule type" value="Genomic_DNA"/>
</dbReference>
<dbReference type="Pfam" id="PF13371">
    <property type="entry name" value="TPR_9"/>
    <property type="match status" value="1"/>
</dbReference>
<reference evidence="3 4" key="1">
    <citation type="submission" date="2014-11" db="EMBL/GenBank/DDBJ databases">
        <title>Complete Genome Sequence of Pseudoalteromonas sp. Strain OCN003 Isolated from Kaneohe Bay, Oahu, Hawaii.</title>
        <authorList>
            <person name="Beurmann S."/>
            <person name="Videau P."/>
            <person name="Ushijima B."/>
            <person name="Smith A.M."/>
            <person name="Aeby G.S."/>
            <person name="Callahan S.M."/>
            <person name="Belcaid M."/>
        </authorList>
    </citation>
    <scope>NUCLEOTIDE SEQUENCE [LARGE SCALE GENOMIC DNA]</scope>
    <source>
        <strain evidence="3 4">OCN003</strain>
    </source>
</reference>
<protein>
    <recommendedName>
        <fullName evidence="2">Protein SirB1 N-terminal domain-containing protein</fullName>
    </recommendedName>
</protein>